<organism evidence="16 17">
    <name type="scientific">Eleusine coracana subsp. coracana</name>
    <dbReference type="NCBI Taxonomy" id="191504"/>
    <lineage>
        <taxon>Eukaryota</taxon>
        <taxon>Viridiplantae</taxon>
        <taxon>Streptophyta</taxon>
        <taxon>Embryophyta</taxon>
        <taxon>Tracheophyta</taxon>
        <taxon>Spermatophyta</taxon>
        <taxon>Magnoliopsida</taxon>
        <taxon>Liliopsida</taxon>
        <taxon>Poales</taxon>
        <taxon>Poaceae</taxon>
        <taxon>PACMAD clade</taxon>
        <taxon>Chloridoideae</taxon>
        <taxon>Cynodonteae</taxon>
        <taxon>Eleusininae</taxon>
        <taxon>Eleusine</taxon>
    </lineage>
</organism>
<dbReference type="InterPro" id="IPR000209">
    <property type="entry name" value="Peptidase_S8/S53_dom"/>
</dbReference>
<dbReference type="InterPro" id="IPR034197">
    <property type="entry name" value="Peptidases_S8_3"/>
</dbReference>
<evidence type="ECO:0000256" key="2">
    <source>
        <dbReference type="ARBA" id="ARBA00011073"/>
    </source>
</evidence>
<evidence type="ECO:0000256" key="3">
    <source>
        <dbReference type="ARBA" id="ARBA00022525"/>
    </source>
</evidence>
<evidence type="ECO:0000256" key="6">
    <source>
        <dbReference type="ARBA" id="ARBA00022801"/>
    </source>
</evidence>
<dbReference type="InterPro" id="IPR036852">
    <property type="entry name" value="Peptidase_S8/S53_dom_sf"/>
</dbReference>
<keyword evidence="4 10" id="KW-0645">Protease</keyword>
<dbReference type="CDD" id="cd02120">
    <property type="entry name" value="PA_subtilisin_like"/>
    <property type="match status" value="1"/>
</dbReference>
<proteinExistence type="inferred from homology"/>
<dbReference type="Pfam" id="PF00082">
    <property type="entry name" value="Peptidase_S8"/>
    <property type="match status" value="1"/>
</dbReference>
<dbReference type="Pfam" id="PF05922">
    <property type="entry name" value="Inhibitor_I9"/>
    <property type="match status" value="1"/>
</dbReference>
<evidence type="ECO:0000313" key="17">
    <source>
        <dbReference type="Proteomes" id="UP001054889"/>
    </source>
</evidence>
<dbReference type="Pfam" id="PF17766">
    <property type="entry name" value="fn3_6"/>
    <property type="match status" value="1"/>
</dbReference>
<dbReference type="InterPro" id="IPR023827">
    <property type="entry name" value="Peptidase_S8_Asp-AS"/>
</dbReference>
<feature type="signal peptide" evidence="11">
    <location>
        <begin position="1"/>
        <end position="25"/>
    </location>
</feature>
<keyword evidence="6 10" id="KW-0378">Hydrolase</keyword>
<dbReference type="Gene3D" id="2.60.40.2310">
    <property type="match status" value="1"/>
</dbReference>
<accession>A0AAV5CVW3</accession>
<keyword evidence="7 10" id="KW-0720">Serine protease</keyword>
<protein>
    <submittedName>
        <fullName evidence="16">Uncharacterized protein</fullName>
    </submittedName>
</protein>
<gene>
    <name evidence="16" type="primary">ga19412</name>
    <name evidence="16" type="ORF">PR202_ga19412</name>
</gene>
<dbReference type="FunFam" id="3.40.50.200:FF:000006">
    <property type="entry name" value="Subtilisin-like protease SBT1.5"/>
    <property type="match status" value="1"/>
</dbReference>
<feature type="domain" description="Peptidase S8/S53" evidence="12">
    <location>
        <begin position="131"/>
        <end position="583"/>
    </location>
</feature>
<dbReference type="InterPro" id="IPR045051">
    <property type="entry name" value="SBT"/>
</dbReference>
<dbReference type="GO" id="GO:0005576">
    <property type="term" value="C:extracellular region"/>
    <property type="evidence" value="ECO:0007669"/>
    <property type="project" value="UniProtKB-SubCell"/>
</dbReference>
<dbReference type="PRINTS" id="PR00723">
    <property type="entry name" value="SUBTILISIN"/>
</dbReference>
<evidence type="ECO:0000256" key="11">
    <source>
        <dbReference type="SAM" id="SignalP"/>
    </source>
</evidence>
<dbReference type="Gene3D" id="3.40.50.200">
    <property type="entry name" value="Peptidase S8/S53 domain"/>
    <property type="match status" value="1"/>
</dbReference>
<reference evidence="16" key="2">
    <citation type="submission" date="2021-12" db="EMBL/GenBank/DDBJ databases">
        <title>Resequencing data analysis of finger millet.</title>
        <authorList>
            <person name="Hatakeyama M."/>
            <person name="Aluri S."/>
            <person name="Balachadran M.T."/>
            <person name="Sivarajan S.R."/>
            <person name="Poveda L."/>
            <person name="Shimizu-Inatsugi R."/>
            <person name="Schlapbach R."/>
            <person name="Sreeman S.M."/>
            <person name="Shimizu K.K."/>
        </authorList>
    </citation>
    <scope>NUCLEOTIDE SEQUENCE</scope>
</reference>
<feature type="chain" id="PRO_5043910213" evidence="11">
    <location>
        <begin position="26"/>
        <end position="759"/>
    </location>
</feature>
<comment type="similarity">
    <text evidence="2 10">Belongs to the peptidase S8 family.</text>
</comment>
<dbReference type="CDD" id="cd04852">
    <property type="entry name" value="Peptidases_S8_3"/>
    <property type="match status" value="1"/>
</dbReference>
<dbReference type="PROSITE" id="PS00136">
    <property type="entry name" value="SUBTILASE_ASP"/>
    <property type="match status" value="1"/>
</dbReference>
<dbReference type="SUPFAM" id="SSF52025">
    <property type="entry name" value="PA domain"/>
    <property type="match status" value="1"/>
</dbReference>
<dbReference type="AlphaFoldDB" id="A0AAV5CVW3"/>
<feature type="active site" description="Charge relay system" evidence="9 10">
    <location>
        <position position="210"/>
    </location>
</feature>
<dbReference type="InterPro" id="IPR003137">
    <property type="entry name" value="PA_domain"/>
</dbReference>
<dbReference type="EMBL" id="BQKI01000009">
    <property type="protein sequence ID" value="GJN02092.1"/>
    <property type="molecule type" value="Genomic_DNA"/>
</dbReference>
<dbReference type="InterPro" id="IPR015500">
    <property type="entry name" value="Peptidase_S8_subtilisin-rel"/>
</dbReference>
<dbReference type="GO" id="GO:0006508">
    <property type="term" value="P:proteolysis"/>
    <property type="evidence" value="ECO:0007669"/>
    <property type="project" value="UniProtKB-KW"/>
</dbReference>
<feature type="domain" description="Inhibitor I9" evidence="14">
    <location>
        <begin position="30"/>
        <end position="104"/>
    </location>
</feature>
<keyword evidence="8" id="KW-0325">Glycoprotein</keyword>
<keyword evidence="5 11" id="KW-0732">Signal</keyword>
<keyword evidence="17" id="KW-1185">Reference proteome</keyword>
<feature type="active site" description="Charge relay system" evidence="9 10">
    <location>
        <position position="140"/>
    </location>
</feature>
<dbReference type="SUPFAM" id="SSF52743">
    <property type="entry name" value="Subtilisin-like"/>
    <property type="match status" value="1"/>
</dbReference>
<evidence type="ECO:0000259" key="14">
    <source>
        <dbReference type="Pfam" id="PF05922"/>
    </source>
</evidence>
<sequence>MEIFKLSALCLFPFLLLSAIAVVAGDELTTYVVHVQTQENHVFANADDRKDWYKSFLPEDGRLVHAYHHVASGFAARLTRRELDEMSAMPGFVSAIPDQMYELQTTHTPLFLGLNNAEQGQGWRSLSSDRGAGVIIGVLDTGVFPDHPSFSGDGMPPPPAKWKGRCDFNGSVCNNKLIGARSFVSSSMSNATNSFSSNDWRVPPVDDVGHGTHTASTAAGAVVPGAQVLGQGMGDATGIAPRSHVAVYKVCGEEDCAGADILAGIDAAVADGCDVISMSLAGPSVPFYQDSMAIGTFGAIEKGVLVSMAAGNSGPNASSVANVAPWILTVAASTMDRAIRSTVRLGNGLFFHGESVYQPTTSRSTYYPLVYAGASGKPFAELCGNGSLDGMDVRGKIVLCVLGSGPDRNITRVLKGAVVKSAGGAGMILMNTFAQGYNTFAEAHVLPASHVNYAAAEDIMSYVKSAENPVGQILFFGTRLGMSPAPSIVFFSSRGPSLQNPGILKPDVTGPGVNVLAAWPFQVGPPSASVYPGPTFNVISGTSMSTPHLSGIAAFIKSVHPDWSPAAIKSAIMTTADVTDRAGNPILDEQRVPADLFATGAGHVNPERAADPGLVYDIDPSDYVAYLCGMYSSQNVSVIARRRVDCSAVTAIPESMLNYPSISVTFQQTWNWSTPIIVERTVKNVGEVPSAYYAAIDMLDDDVIVGVYPRELVFTEANQEQSFKVFVWPRQNGGKVLQGALRWVSETRTVRSPIAISFA</sequence>
<dbReference type="InterPro" id="IPR010259">
    <property type="entry name" value="S8pro/Inhibitor_I9"/>
</dbReference>
<evidence type="ECO:0000259" key="15">
    <source>
        <dbReference type="Pfam" id="PF17766"/>
    </source>
</evidence>
<keyword evidence="3" id="KW-0964">Secreted</keyword>
<evidence type="ECO:0000256" key="4">
    <source>
        <dbReference type="ARBA" id="ARBA00022670"/>
    </source>
</evidence>
<evidence type="ECO:0000256" key="7">
    <source>
        <dbReference type="ARBA" id="ARBA00022825"/>
    </source>
</evidence>
<feature type="domain" description="PA" evidence="13">
    <location>
        <begin position="367"/>
        <end position="459"/>
    </location>
</feature>
<evidence type="ECO:0000313" key="16">
    <source>
        <dbReference type="EMBL" id="GJN02092.1"/>
    </source>
</evidence>
<feature type="domain" description="Subtilisin-like protease fibronectin type-III" evidence="15">
    <location>
        <begin position="657"/>
        <end position="756"/>
    </location>
</feature>
<dbReference type="Gene3D" id="3.50.30.30">
    <property type="match status" value="1"/>
</dbReference>
<reference evidence="16" key="1">
    <citation type="journal article" date="2018" name="DNA Res.">
        <title>Multiple hybrid de novo genome assembly of finger millet, an orphan allotetraploid crop.</title>
        <authorList>
            <person name="Hatakeyama M."/>
            <person name="Aluri S."/>
            <person name="Balachadran M.T."/>
            <person name="Sivarajan S.R."/>
            <person name="Patrignani A."/>
            <person name="Gruter S."/>
            <person name="Poveda L."/>
            <person name="Shimizu-Inatsugi R."/>
            <person name="Baeten J."/>
            <person name="Francoijs K.J."/>
            <person name="Nataraja K.N."/>
            <person name="Reddy Y.A.N."/>
            <person name="Phadnis S."/>
            <person name="Ravikumar R.L."/>
            <person name="Schlapbach R."/>
            <person name="Sreeman S.M."/>
            <person name="Shimizu K.K."/>
        </authorList>
    </citation>
    <scope>NUCLEOTIDE SEQUENCE</scope>
</reference>
<evidence type="ECO:0000256" key="9">
    <source>
        <dbReference type="PIRSR" id="PIRSR615500-1"/>
    </source>
</evidence>
<feature type="active site" description="Charge relay system" evidence="9 10">
    <location>
        <position position="543"/>
    </location>
</feature>
<dbReference type="FunFam" id="3.50.30.30:FF:000005">
    <property type="entry name" value="subtilisin-like protease SBT1.5"/>
    <property type="match status" value="1"/>
</dbReference>
<evidence type="ECO:0000259" key="12">
    <source>
        <dbReference type="Pfam" id="PF00082"/>
    </source>
</evidence>
<comment type="subcellular location">
    <subcellularLocation>
        <location evidence="1">Secreted</location>
    </subcellularLocation>
</comment>
<evidence type="ECO:0000256" key="8">
    <source>
        <dbReference type="ARBA" id="ARBA00023180"/>
    </source>
</evidence>
<dbReference type="PANTHER" id="PTHR10795">
    <property type="entry name" value="PROPROTEIN CONVERTASE SUBTILISIN/KEXIN"/>
    <property type="match status" value="1"/>
</dbReference>
<dbReference type="Pfam" id="PF02225">
    <property type="entry name" value="PA"/>
    <property type="match status" value="1"/>
</dbReference>
<comment type="caution">
    <text evidence="16">The sequence shown here is derived from an EMBL/GenBank/DDBJ whole genome shotgun (WGS) entry which is preliminary data.</text>
</comment>
<evidence type="ECO:0000256" key="5">
    <source>
        <dbReference type="ARBA" id="ARBA00022729"/>
    </source>
</evidence>
<dbReference type="PROSITE" id="PS51892">
    <property type="entry name" value="SUBTILASE"/>
    <property type="match status" value="1"/>
</dbReference>
<dbReference type="InterPro" id="IPR041469">
    <property type="entry name" value="Subtilisin-like_FN3"/>
</dbReference>
<evidence type="ECO:0000256" key="1">
    <source>
        <dbReference type="ARBA" id="ARBA00004613"/>
    </source>
</evidence>
<evidence type="ECO:0000259" key="13">
    <source>
        <dbReference type="Pfam" id="PF02225"/>
    </source>
</evidence>
<dbReference type="Proteomes" id="UP001054889">
    <property type="component" value="Unassembled WGS sequence"/>
</dbReference>
<dbReference type="InterPro" id="IPR046450">
    <property type="entry name" value="PA_dom_sf"/>
</dbReference>
<evidence type="ECO:0000256" key="10">
    <source>
        <dbReference type="PROSITE-ProRule" id="PRU01240"/>
    </source>
</evidence>
<dbReference type="InterPro" id="IPR037045">
    <property type="entry name" value="S8pro/Inhibitor_I9_sf"/>
</dbReference>
<name>A0AAV5CVW3_ELECO</name>
<dbReference type="Gene3D" id="3.30.70.80">
    <property type="entry name" value="Peptidase S8 propeptide/proteinase inhibitor I9"/>
    <property type="match status" value="1"/>
</dbReference>
<dbReference type="GO" id="GO:0004252">
    <property type="term" value="F:serine-type endopeptidase activity"/>
    <property type="evidence" value="ECO:0007669"/>
    <property type="project" value="UniProtKB-UniRule"/>
</dbReference>